<comment type="function">
    <text evidence="14 15">Catalyzes the oxidation of protoporphyrinogen IX to protoporphyrin IX.</text>
</comment>
<keyword evidence="12 14" id="KW-0472">Membrane</keyword>
<protein>
    <recommendedName>
        <fullName evidence="4 14">Protoporphyrinogen IX oxidase</fullName>
        <shortName evidence="14">PPO</shortName>
        <ecNumber evidence="14 15">1.3.99.-</ecNumber>
    </recommendedName>
</protein>
<keyword evidence="11 14" id="KW-0408">Iron</keyword>
<feature type="transmembrane region" description="Helical" evidence="14">
    <location>
        <begin position="6"/>
        <end position="29"/>
    </location>
</feature>
<comment type="subcellular location">
    <subcellularLocation>
        <location evidence="1 14">Cell membrane</location>
        <topology evidence="1 14">Multi-pass membrane protein</topology>
    </subcellularLocation>
</comment>
<gene>
    <name evidence="16" type="primary">hemJ</name>
    <name evidence="16" type="ORF">AB4875_00040</name>
</gene>
<evidence type="ECO:0000256" key="4">
    <source>
        <dbReference type="ARBA" id="ARBA00017504"/>
    </source>
</evidence>
<evidence type="ECO:0000256" key="15">
    <source>
        <dbReference type="PIRNR" id="PIRNR004638"/>
    </source>
</evidence>
<dbReference type="NCBIfam" id="TIGR00701">
    <property type="entry name" value="protoporphyrinogen oxidase HemJ"/>
    <property type="match status" value="1"/>
</dbReference>
<evidence type="ECO:0000256" key="12">
    <source>
        <dbReference type="ARBA" id="ARBA00023136"/>
    </source>
</evidence>
<keyword evidence="10 14" id="KW-0560">Oxidoreductase</keyword>
<evidence type="ECO:0000256" key="13">
    <source>
        <dbReference type="ARBA" id="ARBA00048390"/>
    </source>
</evidence>
<dbReference type="PANTHER" id="PTHR40255:SF1">
    <property type="entry name" value="PROTOPORPHYRINOGEN IX OXIDASE"/>
    <property type="match status" value="1"/>
</dbReference>
<dbReference type="PIRSF" id="PIRSF004638">
    <property type="entry name" value="UCP004638"/>
    <property type="match status" value="1"/>
</dbReference>
<evidence type="ECO:0000256" key="8">
    <source>
        <dbReference type="ARBA" id="ARBA00022723"/>
    </source>
</evidence>
<evidence type="ECO:0000256" key="14">
    <source>
        <dbReference type="HAMAP-Rule" id="MF_02239"/>
    </source>
</evidence>
<comment type="subunit">
    <text evidence="14">Homodimer.</text>
</comment>
<feature type="binding site" description="axial binding residue" evidence="14">
    <location>
        <position position="85"/>
    </location>
    <ligand>
        <name>heme</name>
        <dbReference type="ChEBI" id="CHEBI:30413"/>
    </ligand>
    <ligandPart>
        <name>Fe</name>
        <dbReference type="ChEBI" id="CHEBI:18248"/>
    </ligandPart>
</feature>
<evidence type="ECO:0000256" key="1">
    <source>
        <dbReference type="ARBA" id="ARBA00004651"/>
    </source>
</evidence>
<keyword evidence="17" id="KW-1185">Reference proteome</keyword>
<keyword evidence="8 14" id="KW-0479">Metal-binding</keyword>
<dbReference type="Proteomes" id="UP001557484">
    <property type="component" value="Unassembled WGS sequence"/>
</dbReference>
<sequence length="141" mass="16576">MIMLWLKAFHLITIICWFAGIFYLPRLFVYHAMAEDQATRNHLKIMERKLYRFVSPFAVLTIVFGILLIAQNPSYYIHAGWLQLKLLFVIALIAYHLHCGHLVKKFANDQNQRGHVFYRWFNEAPVIALFAIVLLAVLKPF</sequence>
<dbReference type="EC" id="1.3.99.-" evidence="14 15"/>
<dbReference type="EMBL" id="JBFRYB010000001">
    <property type="protein sequence ID" value="MEX1663848.1"/>
    <property type="molecule type" value="Genomic_DNA"/>
</dbReference>
<organism evidence="16 17">
    <name type="scientific">Zhongshania arctica</name>
    <dbReference type="NCBI Taxonomy" id="3238302"/>
    <lineage>
        <taxon>Bacteria</taxon>
        <taxon>Pseudomonadati</taxon>
        <taxon>Pseudomonadota</taxon>
        <taxon>Gammaproteobacteria</taxon>
        <taxon>Cellvibrionales</taxon>
        <taxon>Spongiibacteraceae</taxon>
        <taxon>Zhongshania</taxon>
    </lineage>
</organism>
<evidence type="ECO:0000256" key="11">
    <source>
        <dbReference type="ARBA" id="ARBA00023004"/>
    </source>
</evidence>
<accession>A0ABV3TQH7</accession>
<keyword evidence="6 14" id="KW-0349">Heme</keyword>
<feature type="transmembrane region" description="Helical" evidence="14">
    <location>
        <begin position="50"/>
        <end position="69"/>
    </location>
</feature>
<feature type="transmembrane region" description="Helical" evidence="14">
    <location>
        <begin position="116"/>
        <end position="138"/>
    </location>
</feature>
<feature type="transmembrane region" description="Helical" evidence="14">
    <location>
        <begin position="75"/>
        <end position="95"/>
    </location>
</feature>
<evidence type="ECO:0000256" key="6">
    <source>
        <dbReference type="ARBA" id="ARBA00022617"/>
    </source>
</evidence>
<comment type="similarity">
    <text evidence="3 14 15">Belongs to the HemJ family.</text>
</comment>
<evidence type="ECO:0000256" key="2">
    <source>
        <dbReference type="ARBA" id="ARBA00005073"/>
    </source>
</evidence>
<dbReference type="InterPro" id="IPR005265">
    <property type="entry name" value="HemJ-like"/>
</dbReference>
<comment type="cofactor">
    <cofactor evidence="14 15">
        <name>heme b</name>
        <dbReference type="ChEBI" id="CHEBI:60344"/>
    </cofactor>
    <text evidence="14 15">Binds 1 heme b (iron(II)-protoporphyrin IX) group per subunit.</text>
</comment>
<comment type="caution">
    <text evidence="16">The sequence shown here is derived from an EMBL/GenBank/DDBJ whole genome shotgun (WGS) entry which is preliminary data.</text>
</comment>
<evidence type="ECO:0000313" key="16">
    <source>
        <dbReference type="EMBL" id="MEX1663848.1"/>
    </source>
</evidence>
<evidence type="ECO:0000313" key="17">
    <source>
        <dbReference type="Proteomes" id="UP001557484"/>
    </source>
</evidence>
<evidence type="ECO:0000256" key="3">
    <source>
        <dbReference type="ARBA" id="ARBA00006501"/>
    </source>
</evidence>
<evidence type="ECO:0000256" key="5">
    <source>
        <dbReference type="ARBA" id="ARBA00022475"/>
    </source>
</evidence>
<dbReference type="PANTHER" id="PTHR40255">
    <property type="entry name" value="UPF0093 MEMBRANE PROTEIN SLR1790"/>
    <property type="match status" value="1"/>
</dbReference>
<evidence type="ECO:0000256" key="7">
    <source>
        <dbReference type="ARBA" id="ARBA00022692"/>
    </source>
</evidence>
<proteinExistence type="inferred from homology"/>
<dbReference type="Pfam" id="PF03653">
    <property type="entry name" value="UPF0093"/>
    <property type="match status" value="1"/>
</dbReference>
<dbReference type="HAMAP" id="MF_02239">
    <property type="entry name" value="HemJ"/>
    <property type="match status" value="1"/>
</dbReference>
<keyword evidence="7 14" id="KW-0812">Transmembrane</keyword>
<comment type="pathway">
    <text evidence="2 14 15">Porphyrin-containing compound metabolism; protoporphyrin-IX biosynthesis; protoporphyrin-IX from protoporphyrinogen-IX: step 1/1.</text>
</comment>
<name>A0ABV3TQH7_9GAMM</name>
<comment type="catalytic activity">
    <reaction evidence="13 14 15">
        <text>protoporphyrinogen IX + 3 A = protoporphyrin IX + 3 AH2</text>
        <dbReference type="Rhea" id="RHEA:62000"/>
        <dbReference type="ChEBI" id="CHEBI:13193"/>
        <dbReference type="ChEBI" id="CHEBI:17499"/>
        <dbReference type="ChEBI" id="CHEBI:57306"/>
        <dbReference type="ChEBI" id="CHEBI:57307"/>
    </reaction>
</comment>
<reference evidence="16 17" key="1">
    <citation type="journal article" date="2011" name="Int. J. Syst. Evol. Microbiol.">
        <title>Zhongshania antarctica gen. nov., sp. nov. and Zhongshania guokunii sp. nov., gammaproteobacteria respectively isolated from coastal attached (fast) ice and surface seawater of the Antarctic.</title>
        <authorList>
            <person name="Li H.J."/>
            <person name="Zhang X.Y."/>
            <person name="Chen C.X."/>
            <person name="Zhang Y.J."/>
            <person name="Gao Z.M."/>
            <person name="Yu Y."/>
            <person name="Chen X.L."/>
            <person name="Chen B."/>
            <person name="Zhang Y.Z."/>
        </authorList>
    </citation>
    <scope>NUCLEOTIDE SEQUENCE [LARGE SCALE GENOMIC DNA]</scope>
    <source>
        <strain evidence="16 17">R06B22</strain>
    </source>
</reference>
<keyword evidence="5 14" id="KW-1003">Cell membrane</keyword>
<evidence type="ECO:0000256" key="10">
    <source>
        <dbReference type="ARBA" id="ARBA00023002"/>
    </source>
</evidence>
<evidence type="ECO:0000256" key="9">
    <source>
        <dbReference type="ARBA" id="ARBA00022989"/>
    </source>
</evidence>
<keyword evidence="9 14" id="KW-1133">Transmembrane helix</keyword>
<feature type="binding site" description="axial binding residue" evidence="14">
    <location>
        <position position="10"/>
    </location>
    <ligand>
        <name>heme</name>
        <dbReference type="ChEBI" id="CHEBI:30413"/>
    </ligand>
    <ligandPart>
        <name>Fe</name>
        <dbReference type="ChEBI" id="CHEBI:18248"/>
    </ligandPart>
</feature>